<evidence type="ECO:0000256" key="1">
    <source>
        <dbReference type="ARBA" id="ARBA00022679"/>
    </source>
</evidence>
<feature type="transmembrane region" description="Helical" evidence="4">
    <location>
        <begin position="485"/>
        <end position="502"/>
    </location>
</feature>
<organism evidence="6 7">
    <name type="scientific">Nocardia alba</name>
    <dbReference type="NCBI Taxonomy" id="225051"/>
    <lineage>
        <taxon>Bacteria</taxon>
        <taxon>Bacillati</taxon>
        <taxon>Actinomycetota</taxon>
        <taxon>Actinomycetes</taxon>
        <taxon>Mycobacteriales</taxon>
        <taxon>Nocardiaceae</taxon>
        <taxon>Nocardia</taxon>
    </lineage>
</organism>
<dbReference type="GO" id="GO:0000160">
    <property type="term" value="P:phosphorelay signal transduction system"/>
    <property type="evidence" value="ECO:0007669"/>
    <property type="project" value="UniProtKB-KW"/>
</dbReference>
<proteinExistence type="predicted"/>
<dbReference type="InterPro" id="IPR050482">
    <property type="entry name" value="Sensor_HK_TwoCompSys"/>
</dbReference>
<dbReference type="AlphaFoldDB" id="A0A4R1FMX4"/>
<feature type="transmembrane region" description="Helical" evidence="4">
    <location>
        <begin position="105"/>
        <end position="123"/>
    </location>
</feature>
<keyword evidence="3" id="KW-0902">Two-component regulatory system</keyword>
<dbReference type="InterPro" id="IPR005467">
    <property type="entry name" value="His_kinase_dom"/>
</dbReference>
<reference evidence="6 7" key="1">
    <citation type="submission" date="2019-03" db="EMBL/GenBank/DDBJ databases">
        <title>Genomic Encyclopedia of Type Strains, Phase IV (KMG-IV): sequencing the most valuable type-strain genomes for metagenomic binning, comparative biology and taxonomic classification.</title>
        <authorList>
            <person name="Goeker M."/>
        </authorList>
    </citation>
    <scope>NUCLEOTIDE SEQUENCE [LARGE SCALE GENOMIC DNA]</scope>
    <source>
        <strain evidence="6 7">DSM 44684</strain>
    </source>
</reference>
<dbReference type="CDD" id="cd16917">
    <property type="entry name" value="HATPase_UhpB-NarQ-NarX-like"/>
    <property type="match status" value="1"/>
</dbReference>
<accession>A0A4R1FMX4</accession>
<feature type="transmembrane region" description="Helical" evidence="4">
    <location>
        <begin position="531"/>
        <end position="552"/>
    </location>
</feature>
<keyword evidence="4" id="KW-1133">Transmembrane helix</keyword>
<keyword evidence="2 6" id="KW-0418">Kinase</keyword>
<dbReference type="EMBL" id="SMFR01000002">
    <property type="protein sequence ID" value="TCJ96326.1"/>
    <property type="molecule type" value="Genomic_DNA"/>
</dbReference>
<feature type="transmembrane region" description="Helical" evidence="4">
    <location>
        <begin position="403"/>
        <end position="422"/>
    </location>
</feature>
<sequence length="743" mass="79527">MTPAEDNSADRLLQLYCRFIGVGYLAYFGLVLHQIVAEAPITSVWWVPLAITTVFVPGIAMGAATFRRSWQKPTRYAAQAAALGFLVPVLLWLPAWNGQVPPMTYLWISAIPGLAGWCAAAFWSPRVALAYTCLLVVLTQSLNHLSGAATSYLVPDLITNLGYCILLVGAGCITLRTGRTLHETRSRAPKDAAIAAAQIAQITERRLFIDLVHTWVMATLLAAARQTLAEPDLRRHAQAALARLDSLAAQPPTDEPVPITEVAERLSLAVHDVDASSVLRIETDGHAALPCAVVDAIAAALTEAVSNSVRHAETCGTRTVFIELREGSVCVRVADNGPGFEPAQVGDKRLGLTAMKGRVEELPGGSVSIRTGVGQGTTVTLKWRAPRREPEDIRALLGMRQPAAWIATSGFLLGMALQAVTGRSGITTWWPVGVALLLFIAAAVALLIVPDDPMPILAAVPVTLSGPVAMAFVCSVLPVPVHSGTQLWPLFLATTVYAFLCVRGRVVLGWVGSILIAAVAIEWAIGTGQGFAYGVMITAIDIAPMTIATIVARTIRPAAYDIFAVRAEAIRRAARSAQLAAATAERSTQLRTLDPQIFRLLETIAADGRLSEHDATTAGLFEVHLRSVARAPGLVHPIIVDAAWAARRRDVDVRLVDDGADRIDELTGPQREDFLRWVATEIDGCDPGTAVTIRVNPRRRPALATVVAKTLDSTRRRSYETATNLTRAPVTAVGATPATTAWT</sequence>
<keyword evidence="1" id="KW-0808">Transferase</keyword>
<evidence type="ECO:0000313" key="7">
    <source>
        <dbReference type="Proteomes" id="UP000294856"/>
    </source>
</evidence>
<dbReference type="InterPro" id="IPR003594">
    <property type="entry name" value="HATPase_dom"/>
</dbReference>
<evidence type="ECO:0000256" key="4">
    <source>
        <dbReference type="SAM" id="Phobius"/>
    </source>
</evidence>
<dbReference type="GO" id="GO:0016301">
    <property type="term" value="F:kinase activity"/>
    <property type="evidence" value="ECO:0007669"/>
    <property type="project" value="UniProtKB-KW"/>
</dbReference>
<keyword evidence="4" id="KW-0472">Membrane</keyword>
<comment type="caution">
    <text evidence="6">The sequence shown here is derived from an EMBL/GenBank/DDBJ whole genome shotgun (WGS) entry which is preliminary data.</text>
</comment>
<feature type="transmembrane region" description="Helical" evidence="4">
    <location>
        <begin position="76"/>
        <end position="93"/>
    </location>
</feature>
<feature type="transmembrane region" description="Helical" evidence="4">
    <location>
        <begin position="507"/>
        <end position="525"/>
    </location>
</feature>
<gene>
    <name evidence="6" type="ORF">DFR71_2353</name>
</gene>
<evidence type="ECO:0000259" key="5">
    <source>
        <dbReference type="PROSITE" id="PS50109"/>
    </source>
</evidence>
<keyword evidence="7" id="KW-1185">Reference proteome</keyword>
<feature type="transmembrane region" description="Helical" evidence="4">
    <location>
        <begin position="12"/>
        <end position="32"/>
    </location>
</feature>
<name>A0A4R1FMX4_9NOCA</name>
<dbReference type="STRING" id="1210063.GCA_001612665_00017"/>
<evidence type="ECO:0000256" key="3">
    <source>
        <dbReference type="ARBA" id="ARBA00023012"/>
    </source>
</evidence>
<dbReference type="InterPro" id="IPR036890">
    <property type="entry name" value="HATPase_C_sf"/>
</dbReference>
<dbReference type="PANTHER" id="PTHR24421:SF61">
    <property type="entry name" value="OXYGEN SENSOR HISTIDINE KINASE NREB"/>
    <property type="match status" value="1"/>
</dbReference>
<feature type="domain" description="Histidine kinase" evidence="5">
    <location>
        <begin position="297"/>
        <end position="387"/>
    </location>
</feature>
<dbReference type="Gene3D" id="3.30.565.10">
    <property type="entry name" value="Histidine kinase-like ATPase, C-terminal domain"/>
    <property type="match status" value="1"/>
</dbReference>
<feature type="transmembrane region" description="Helical" evidence="4">
    <location>
        <begin position="456"/>
        <end position="479"/>
    </location>
</feature>
<keyword evidence="4" id="KW-0812">Transmembrane</keyword>
<feature type="transmembrane region" description="Helical" evidence="4">
    <location>
        <begin position="44"/>
        <end position="64"/>
    </location>
</feature>
<feature type="transmembrane region" description="Helical" evidence="4">
    <location>
        <begin position="157"/>
        <end position="177"/>
    </location>
</feature>
<dbReference type="PANTHER" id="PTHR24421">
    <property type="entry name" value="NITRATE/NITRITE SENSOR PROTEIN NARX-RELATED"/>
    <property type="match status" value="1"/>
</dbReference>
<feature type="transmembrane region" description="Helical" evidence="4">
    <location>
        <begin position="428"/>
        <end position="449"/>
    </location>
</feature>
<dbReference type="PROSITE" id="PS50109">
    <property type="entry name" value="HIS_KIN"/>
    <property type="match status" value="1"/>
</dbReference>
<dbReference type="Proteomes" id="UP000294856">
    <property type="component" value="Unassembled WGS sequence"/>
</dbReference>
<dbReference type="SUPFAM" id="SSF55874">
    <property type="entry name" value="ATPase domain of HSP90 chaperone/DNA topoisomerase II/histidine kinase"/>
    <property type="match status" value="1"/>
</dbReference>
<protein>
    <submittedName>
        <fullName evidence="6">Signal transduction histidine kinase</fullName>
    </submittedName>
</protein>
<evidence type="ECO:0000256" key="2">
    <source>
        <dbReference type="ARBA" id="ARBA00022777"/>
    </source>
</evidence>
<dbReference type="SMART" id="SM00387">
    <property type="entry name" value="HATPase_c"/>
    <property type="match status" value="1"/>
</dbReference>
<evidence type="ECO:0000313" key="6">
    <source>
        <dbReference type="EMBL" id="TCJ96326.1"/>
    </source>
</evidence>
<dbReference type="Pfam" id="PF02518">
    <property type="entry name" value="HATPase_c"/>
    <property type="match status" value="1"/>
</dbReference>